<sequence length="757" mass="81496">MMSRIRMSALPALILALLPILLLWRVVFLGEAFVPADLQRDIAPWRQAADTHLLPWNPLMWDGVAEFYPWRLFLSRSVHAGYLPLWNPHQFCGTPFVGNSQSAIFYPFNCLFVILPVTAAFGASVLLHLFLTGMFLYAFLRSSAFRLSRSAALAGAVVWQLCTWQVSWLALPTFLCVSTWLPAALLLTQRFADRPTRARAALLGACLGLMLLAGHLQICLYCYLMIGGYALSIALPSARGRSRIALIAGAALAVGVMVLIGAAQLLPSVELSRMSHRAGGAPTWTGYQGYISLAVPAYHLVSIFAPDFFGNPTVGSYWGYTNYAENAAYVGVPALLLALVGVIAGWRPSKPVRFFAVSAVVAMLVATGTPIDTILFFGIPGFAQTGSPGRILVLWSFCAAILAAYGAQGILSQLREAKPAALIGRASGALLALLAVTMGYTLWWINKNAPSGALSTIFATEGDLWRLPVGLLFLTAILLYQYQTGKLTPRIAGGGLIAVLALDLLVSGMGYNRSTLATNVYPTTPLIAFLQQHAGTDRIMPVNTSWSIDPAHPPRAILPPNAAMVYGLYDTQGYDSLFPGQYMAFAAALNGDGKPPAPQENGNMVFTRGVGSELARMASARYLVSREPLPDNDATISQVYGGDDGYVYEDKSAAPRASVSDGPNRLNLTLDNTATQNIVVNDQWFPGWTARFNGSAAAITHGPQVFRTITGAQQNAGATAHLEMRYAPASVQVGLYGLCLACAILAFMLTPSRDRRF</sequence>
<dbReference type="Proteomes" id="UP000287394">
    <property type="component" value="Chromosome"/>
</dbReference>
<proteinExistence type="predicted"/>
<evidence type="ECO:0000313" key="1">
    <source>
        <dbReference type="EMBL" id="BDI31381.1"/>
    </source>
</evidence>
<keyword evidence="2" id="KW-1185">Reference proteome</keyword>
<accession>A0A402CY99</accession>
<dbReference type="KEGG" id="ccot:CCAX7_34320"/>
<dbReference type="PANTHER" id="PTHR38454">
    <property type="entry name" value="INTEGRAL MEMBRANE PROTEIN-RELATED"/>
    <property type="match status" value="1"/>
</dbReference>
<organism evidence="1 2">
    <name type="scientific">Capsulimonas corticalis</name>
    <dbReference type="NCBI Taxonomy" id="2219043"/>
    <lineage>
        <taxon>Bacteria</taxon>
        <taxon>Bacillati</taxon>
        <taxon>Armatimonadota</taxon>
        <taxon>Armatimonadia</taxon>
        <taxon>Capsulimonadales</taxon>
        <taxon>Capsulimonadaceae</taxon>
        <taxon>Capsulimonas</taxon>
    </lineage>
</organism>
<dbReference type="EMBL" id="AP025739">
    <property type="protein sequence ID" value="BDI31381.1"/>
    <property type="molecule type" value="Genomic_DNA"/>
</dbReference>
<reference evidence="1 2" key="1">
    <citation type="journal article" date="2019" name="Int. J. Syst. Evol. Microbiol.">
        <title>Capsulimonas corticalis gen. nov., sp. nov., an aerobic capsulated bacterium, of a novel bacterial order, Capsulimonadales ord. nov., of the class Armatimonadia of the phylum Armatimonadetes.</title>
        <authorList>
            <person name="Li J."/>
            <person name="Kudo C."/>
            <person name="Tonouchi A."/>
        </authorList>
    </citation>
    <scope>NUCLEOTIDE SEQUENCE [LARGE SCALE GENOMIC DNA]</scope>
    <source>
        <strain evidence="1 2">AX-7</strain>
    </source>
</reference>
<evidence type="ECO:0000313" key="2">
    <source>
        <dbReference type="Proteomes" id="UP000287394"/>
    </source>
</evidence>
<gene>
    <name evidence="1" type="ORF">CCAX7_34320</name>
</gene>
<protein>
    <submittedName>
        <fullName evidence="1">Uncharacterized protein</fullName>
    </submittedName>
</protein>
<dbReference type="OrthoDB" id="151392at2"/>
<dbReference type="PANTHER" id="PTHR38454:SF1">
    <property type="entry name" value="INTEGRAL MEMBRANE PROTEIN"/>
    <property type="match status" value="1"/>
</dbReference>
<dbReference type="RefSeq" id="WP_125206066.1">
    <property type="nucleotide sequence ID" value="NZ_AP025739.1"/>
</dbReference>
<dbReference type="AlphaFoldDB" id="A0A402CY99"/>
<dbReference type="InterPro" id="IPR018580">
    <property type="entry name" value="Uncharacterised_YfhO"/>
</dbReference>
<name>A0A402CY99_9BACT</name>